<dbReference type="PANTHER" id="PTHR19446">
    <property type="entry name" value="REVERSE TRANSCRIPTASES"/>
    <property type="match status" value="1"/>
</dbReference>
<evidence type="ECO:0000313" key="3">
    <source>
        <dbReference type="EMBL" id="CAF4116245.1"/>
    </source>
</evidence>
<dbReference type="Gene3D" id="3.60.10.10">
    <property type="entry name" value="Endonuclease/exonuclease/phosphatase"/>
    <property type="match status" value="1"/>
</dbReference>
<dbReference type="EMBL" id="CAJOBC010035960">
    <property type="protein sequence ID" value="CAF4116245.1"/>
    <property type="molecule type" value="Genomic_DNA"/>
</dbReference>
<protein>
    <recommendedName>
        <fullName evidence="1">Reverse transcriptase domain-containing protein</fullName>
    </recommendedName>
</protein>
<feature type="non-terminal residue" evidence="2">
    <location>
        <position position="1"/>
    </location>
</feature>
<dbReference type="OrthoDB" id="6509234at2759"/>
<gene>
    <name evidence="2" type="ORF">GPM918_LOCUS28378</name>
    <name evidence="3" type="ORF">SRO942_LOCUS28874</name>
</gene>
<comment type="caution">
    <text evidence="2">The sequence shown here is derived from an EMBL/GenBank/DDBJ whole genome shotgun (WGS) entry which is preliminary data.</text>
</comment>
<dbReference type="Proteomes" id="UP000663829">
    <property type="component" value="Unassembled WGS sequence"/>
</dbReference>
<dbReference type="Pfam" id="PF00078">
    <property type="entry name" value="RVT_1"/>
    <property type="match status" value="1"/>
</dbReference>
<dbReference type="SUPFAM" id="SSF56219">
    <property type="entry name" value="DNase I-like"/>
    <property type="match status" value="1"/>
</dbReference>
<dbReference type="InterPro" id="IPR036691">
    <property type="entry name" value="Endo/exonu/phosph_ase_sf"/>
</dbReference>
<reference evidence="2" key="1">
    <citation type="submission" date="2021-02" db="EMBL/GenBank/DDBJ databases">
        <authorList>
            <person name="Nowell W R."/>
        </authorList>
    </citation>
    <scope>NUCLEOTIDE SEQUENCE</scope>
</reference>
<keyword evidence="4" id="KW-1185">Reference proteome</keyword>
<feature type="domain" description="Reverse transcriptase" evidence="1">
    <location>
        <begin position="324"/>
        <end position="602"/>
    </location>
</feature>
<proteinExistence type="predicted"/>
<evidence type="ECO:0000259" key="1">
    <source>
        <dbReference type="PROSITE" id="PS50878"/>
    </source>
</evidence>
<dbReference type="PROSITE" id="PS50878">
    <property type="entry name" value="RT_POL"/>
    <property type="match status" value="1"/>
</dbReference>
<evidence type="ECO:0000313" key="4">
    <source>
        <dbReference type="Proteomes" id="UP000663829"/>
    </source>
</evidence>
<dbReference type="InterPro" id="IPR000477">
    <property type="entry name" value="RT_dom"/>
</dbReference>
<accession>A0A815DTZ6</accession>
<dbReference type="Proteomes" id="UP000681722">
    <property type="component" value="Unassembled WGS sequence"/>
</dbReference>
<dbReference type="InterPro" id="IPR043502">
    <property type="entry name" value="DNA/RNA_pol_sf"/>
</dbReference>
<name>A0A815DTZ6_9BILA</name>
<dbReference type="AlphaFoldDB" id="A0A815DTZ6"/>
<organism evidence="2 4">
    <name type="scientific">Didymodactylos carnosus</name>
    <dbReference type="NCBI Taxonomy" id="1234261"/>
    <lineage>
        <taxon>Eukaryota</taxon>
        <taxon>Metazoa</taxon>
        <taxon>Spiralia</taxon>
        <taxon>Gnathifera</taxon>
        <taxon>Rotifera</taxon>
        <taxon>Eurotatoria</taxon>
        <taxon>Bdelloidea</taxon>
        <taxon>Philodinida</taxon>
        <taxon>Philodinidae</taxon>
        <taxon>Didymodactylos</taxon>
    </lineage>
</organism>
<sequence>EVQYLLDLKHPTVLVCVETGNTPLKLLPSYLPSYHRYFTAGTNAHGGVLILVHMSVPSKLVHTEPNILDVEVSLGCCRLNVIGVYSPRSSPLPIKSLRNIVTTNTARQTLLIGDLNAYSTSWGCSTTDRRGFEVSSLPKWIRDEIAVLHNLRNRYYRRYTIERYNQYIVQRQFVHFWIKEHRVQQWEGFLKTCSTGDSSYFWRYTARHFQSSAPHFKGLQSNNIIDTNPISVVEQLYQHYREHFRFPSENLSPVAESVIEEEYGRARTLYENSPNPSPLTTTYTEVAKILKRIRPKRALDVSGTSNFLLRQLPLDFVGILVVCFNRLLGTNSVTEHDKIARMIFHSKAGSYPTISELRPISILNAIGKLYEKIMYTYLQKWMIEKKVIPTSQSGFQPGVRLQTRVLSLYEAARASIASNRPGLILFVDFASAFDKVWHKALLVKLSRYDIPGQYWLWIRNWLSERSAYISFCGLQSDLFDIEWGLPQGSVLSPLIYLPYVADLNDIKEPARKNNWFADDWSLFIEVPFGIPFGEACPLLQRLGQQALDNIREYCDYWLIELSVKKTVGLIVHSQVQVATITLKYNSHTISMETKVTNLGYGLTSKLGLGAFLNSVCQKIAASFRIVSAQFARVGSVSINLRRRCFFAFVYPCVLSTGPV</sequence>
<dbReference type="SUPFAM" id="SSF56672">
    <property type="entry name" value="DNA/RNA polymerases"/>
    <property type="match status" value="1"/>
</dbReference>
<dbReference type="EMBL" id="CAJNOQ010012349">
    <property type="protein sequence ID" value="CAF1298061.1"/>
    <property type="molecule type" value="Genomic_DNA"/>
</dbReference>
<evidence type="ECO:0000313" key="2">
    <source>
        <dbReference type="EMBL" id="CAF1298061.1"/>
    </source>
</evidence>
<dbReference type="CDD" id="cd01650">
    <property type="entry name" value="RT_nLTR_like"/>
    <property type="match status" value="1"/>
</dbReference>